<dbReference type="SUPFAM" id="SSF51905">
    <property type="entry name" value="FAD/NAD(P)-binding domain"/>
    <property type="match status" value="1"/>
</dbReference>
<evidence type="ECO:0000256" key="1">
    <source>
        <dbReference type="ARBA" id="ARBA00001974"/>
    </source>
</evidence>
<accession>A0ABX7FT97</accession>
<evidence type="ECO:0000313" key="7">
    <source>
        <dbReference type="Proteomes" id="UP000596248"/>
    </source>
</evidence>
<evidence type="ECO:0000256" key="3">
    <source>
        <dbReference type="ARBA" id="ARBA00022630"/>
    </source>
</evidence>
<evidence type="ECO:0000256" key="2">
    <source>
        <dbReference type="ARBA" id="ARBA00011738"/>
    </source>
</evidence>
<dbReference type="RefSeq" id="WP_203356027.1">
    <property type="nucleotide sequence ID" value="NZ_CP069127.1"/>
</dbReference>
<dbReference type="Proteomes" id="UP000596248">
    <property type="component" value="Chromosome"/>
</dbReference>
<name>A0ABX7FT97_BRECH</name>
<dbReference type="InterPro" id="IPR050097">
    <property type="entry name" value="Ferredoxin-NADP_redctase_2"/>
</dbReference>
<keyword evidence="7" id="KW-1185">Reference proteome</keyword>
<comment type="subunit">
    <text evidence="2">Homodimer.</text>
</comment>
<dbReference type="InterPro" id="IPR023753">
    <property type="entry name" value="FAD/NAD-binding_dom"/>
</dbReference>
<feature type="domain" description="FAD/NAD(P)-binding" evidence="5">
    <location>
        <begin position="6"/>
        <end position="281"/>
    </location>
</feature>
<protein>
    <submittedName>
        <fullName evidence="6">NAD(P)/FAD-dependent oxidoreductase</fullName>
    </submittedName>
</protein>
<proteinExistence type="predicted"/>
<evidence type="ECO:0000259" key="5">
    <source>
        <dbReference type="Pfam" id="PF07992"/>
    </source>
</evidence>
<gene>
    <name evidence="6" type="ORF">JNE38_07785</name>
</gene>
<dbReference type="PRINTS" id="PR00368">
    <property type="entry name" value="FADPNR"/>
</dbReference>
<sequence length="308" mass="32792">METSIDVGIIGGGPAGLSAALLLGRAKRSVVVIDAEQPRNRVTRESHGFLTRDGIAPGELRRIAREQIGAYPSVAFVEDTAVSVTGADGEFTITTAQGGLYRCKKLLFAVGMKDLPLEIDGLADVYGKSAFVCPYCDGWELRDQPLVLIAKGPRALHMAQTISGWSRHFTICTNGPDEWSDEEREELRLHDVPVFSSPIQQIVSVDGMVQHVLLEDGTSIPCRGIFFVPLLVAGSELPKSLGCQTTDSGTIIVDPSGKTNVPGVFGAGDSATDKYQVVMAASLGSMAAAAINGELLAEDWNRGEPLLP</sequence>
<dbReference type="EMBL" id="CP069127">
    <property type="protein sequence ID" value="QRG69030.1"/>
    <property type="molecule type" value="Genomic_DNA"/>
</dbReference>
<dbReference type="InterPro" id="IPR036188">
    <property type="entry name" value="FAD/NAD-bd_sf"/>
</dbReference>
<organism evidence="6 7">
    <name type="scientific">Brevibacillus choshinensis</name>
    <dbReference type="NCBI Taxonomy" id="54911"/>
    <lineage>
        <taxon>Bacteria</taxon>
        <taxon>Bacillati</taxon>
        <taxon>Bacillota</taxon>
        <taxon>Bacilli</taxon>
        <taxon>Bacillales</taxon>
        <taxon>Paenibacillaceae</taxon>
        <taxon>Brevibacillus</taxon>
    </lineage>
</organism>
<reference evidence="6 7" key="1">
    <citation type="submission" date="2021-01" db="EMBL/GenBank/DDBJ databases">
        <title>Identification of strong promoters based on the transcriptome of Brevibacillus choshinensis.</title>
        <authorList>
            <person name="Yao D."/>
            <person name="Zhang K."/>
            <person name="Wu J."/>
        </authorList>
    </citation>
    <scope>NUCLEOTIDE SEQUENCE [LARGE SCALE GENOMIC DNA]</scope>
    <source>
        <strain evidence="6 7">HPD31-SP3</strain>
    </source>
</reference>
<keyword evidence="4" id="KW-0560">Oxidoreductase</keyword>
<dbReference type="PANTHER" id="PTHR48105">
    <property type="entry name" value="THIOREDOXIN REDUCTASE 1-RELATED-RELATED"/>
    <property type="match status" value="1"/>
</dbReference>
<keyword evidence="3" id="KW-0285">Flavoprotein</keyword>
<dbReference type="PRINTS" id="PR00469">
    <property type="entry name" value="PNDRDTASEII"/>
</dbReference>
<dbReference type="Pfam" id="PF07992">
    <property type="entry name" value="Pyr_redox_2"/>
    <property type="match status" value="1"/>
</dbReference>
<comment type="cofactor">
    <cofactor evidence="1">
        <name>FAD</name>
        <dbReference type="ChEBI" id="CHEBI:57692"/>
    </cofactor>
</comment>
<evidence type="ECO:0000313" key="6">
    <source>
        <dbReference type="EMBL" id="QRG69030.1"/>
    </source>
</evidence>
<dbReference type="Gene3D" id="3.50.50.60">
    <property type="entry name" value="FAD/NAD(P)-binding domain"/>
    <property type="match status" value="2"/>
</dbReference>
<evidence type="ECO:0000256" key="4">
    <source>
        <dbReference type="ARBA" id="ARBA00023002"/>
    </source>
</evidence>